<dbReference type="SUPFAM" id="SSF50331">
    <property type="entry name" value="MOP-like"/>
    <property type="match status" value="1"/>
</dbReference>
<dbReference type="STRING" id="1121025.SAMN02745249_01284"/>
<dbReference type="PANTHER" id="PTHR42781">
    <property type="entry name" value="SPERMIDINE/PUTRESCINE IMPORT ATP-BINDING PROTEIN POTA"/>
    <property type="match status" value="1"/>
</dbReference>
<accession>A0A1M4WVG2</accession>
<sequence length="193" mass="22154">MQYELSELQKRLGITFLFVTHDQEEALAMSDMIFVMKDGEIVQKGSPIDIYDEPLNRYVADFVGESNIVEGHMVQDYRVSFAGYELDCVDGGIPSNETIDLVIRPEDLKITSPETGKFVATVDTQLFRGVHYEIILYDQVGNEWMVHSTKKAVEGSTVGLDFSRESIHVMRRKESEEDFYKRLEKYSFDQTEG</sequence>
<keyword evidence="1" id="KW-0813">Transport</keyword>
<dbReference type="Proteomes" id="UP000184128">
    <property type="component" value="Unassembled WGS sequence"/>
</dbReference>
<dbReference type="Gene3D" id="2.40.50.100">
    <property type="match status" value="1"/>
</dbReference>
<dbReference type="Gene3D" id="3.40.50.300">
    <property type="entry name" value="P-loop containing nucleotide triphosphate hydrolases"/>
    <property type="match status" value="1"/>
</dbReference>
<proteinExistence type="predicted"/>
<keyword evidence="2" id="KW-1278">Translocase</keyword>
<evidence type="ECO:0000313" key="4">
    <source>
        <dbReference type="EMBL" id="SHE84952.1"/>
    </source>
</evidence>
<keyword evidence="5" id="KW-1185">Reference proteome</keyword>
<evidence type="ECO:0000313" key="5">
    <source>
        <dbReference type="Proteomes" id="UP000184128"/>
    </source>
</evidence>
<dbReference type="AlphaFoldDB" id="A0A1M4WVG2"/>
<organism evidence="4 5">
    <name type="scientific">Atopostipes suicloacalis DSM 15692</name>
    <dbReference type="NCBI Taxonomy" id="1121025"/>
    <lineage>
        <taxon>Bacteria</taxon>
        <taxon>Bacillati</taxon>
        <taxon>Bacillota</taxon>
        <taxon>Bacilli</taxon>
        <taxon>Lactobacillales</taxon>
        <taxon>Carnobacteriaceae</taxon>
        <taxon>Atopostipes</taxon>
    </lineage>
</organism>
<dbReference type="EMBL" id="FQUF01000017">
    <property type="protein sequence ID" value="SHE84952.1"/>
    <property type="molecule type" value="Genomic_DNA"/>
</dbReference>
<evidence type="ECO:0000259" key="3">
    <source>
        <dbReference type="Pfam" id="PF08402"/>
    </source>
</evidence>
<dbReference type="Pfam" id="PF08402">
    <property type="entry name" value="TOBE_2"/>
    <property type="match status" value="1"/>
</dbReference>
<reference evidence="4 5" key="1">
    <citation type="submission" date="2016-11" db="EMBL/GenBank/DDBJ databases">
        <authorList>
            <person name="Jaros S."/>
            <person name="Januszkiewicz K."/>
            <person name="Wedrychowicz H."/>
        </authorList>
    </citation>
    <scope>NUCLEOTIDE SEQUENCE [LARGE SCALE GENOMIC DNA]</scope>
    <source>
        <strain evidence="4 5">DSM 15692</strain>
    </source>
</reference>
<dbReference type="GO" id="GO:0005524">
    <property type="term" value="F:ATP binding"/>
    <property type="evidence" value="ECO:0007669"/>
    <property type="project" value="InterPro"/>
</dbReference>
<evidence type="ECO:0000256" key="1">
    <source>
        <dbReference type="ARBA" id="ARBA00022448"/>
    </source>
</evidence>
<dbReference type="GO" id="GO:0043190">
    <property type="term" value="C:ATP-binding cassette (ABC) transporter complex"/>
    <property type="evidence" value="ECO:0007669"/>
    <property type="project" value="InterPro"/>
</dbReference>
<dbReference type="InterPro" id="IPR050093">
    <property type="entry name" value="ABC_SmlMolc_Importer"/>
</dbReference>
<feature type="domain" description="Transport-associated OB type 2" evidence="3">
    <location>
        <begin position="101"/>
        <end position="170"/>
    </location>
</feature>
<gene>
    <name evidence="4" type="ORF">SAMN02745249_01284</name>
</gene>
<evidence type="ECO:0000256" key="2">
    <source>
        <dbReference type="ARBA" id="ARBA00022967"/>
    </source>
</evidence>
<protein>
    <submittedName>
        <fullName evidence="4">TOBE domain-containing protein</fullName>
    </submittedName>
</protein>
<dbReference type="PANTHER" id="PTHR42781:SF4">
    <property type="entry name" value="SPERMIDINE_PUTRESCINE IMPORT ATP-BINDING PROTEIN POTA"/>
    <property type="match status" value="1"/>
</dbReference>
<dbReference type="SUPFAM" id="SSF52540">
    <property type="entry name" value="P-loop containing nucleoside triphosphate hydrolases"/>
    <property type="match status" value="1"/>
</dbReference>
<dbReference type="GO" id="GO:0022857">
    <property type="term" value="F:transmembrane transporter activity"/>
    <property type="evidence" value="ECO:0007669"/>
    <property type="project" value="InterPro"/>
</dbReference>
<name>A0A1M4WVG2_9LACT</name>
<dbReference type="InterPro" id="IPR027417">
    <property type="entry name" value="P-loop_NTPase"/>
</dbReference>
<dbReference type="InterPro" id="IPR013611">
    <property type="entry name" value="Transp-assoc_OB_typ2"/>
</dbReference>
<dbReference type="InterPro" id="IPR008995">
    <property type="entry name" value="Mo/tungstate-bd_C_term_dom"/>
</dbReference>